<dbReference type="GO" id="GO:0007059">
    <property type="term" value="P:chromosome segregation"/>
    <property type="evidence" value="ECO:0007669"/>
    <property type="project" value="UniProtKB-UniRule"/>
</dbReference>
<dbReference type="Pfam" id="PF02899">
    <property type="entry name" value="Phage_int_SAM_1"/>
    <property type="match status" value="1"/>
</dbReference>
<dbReference type="PANTHER" id="PTHR30349:SF90">
    <property type="entry name" value="TYROSINE RECOMBINASE XERD"/>
    <property type="match status" value="1"/>
</dbReference>
<evidence type="ECO:0000313" key="12">
    <source>
        <dbReference type="EMBL" id="PZF78901.1"/>
    </source>
</evidence>
<feature type="domain" description="Tyr recombinase" evidence="10">
    <location>
        <begin position="91"/>
        <end position="282"/>
    </location>
</feature>
<keyword evidence="8 9" id="KW-0131">Cell cycle</keyword>
<dbReference type="InterPro" id="IPR013762">
    <property type="entry name" value="Integrase-like_cat_sf"/>
</dbReference>
<sequence length="291" mass="31406">MMAAERGASRNTLAAYRRDLEAYAEGISDLKAAGPEDIRRHLETLETLGLARSSAARKLSAIRQFHRFLHGDGLAKDNPATAIDSPRAARPLPKMISQADVEALAGAARARVGKAEGRQLVKAQRMLCLIELLYATGLRVSELVGLTAQAASAEKDFILVKGKGGRERLVPVSATAREALTDYLATLRKTGLAGSKWLFPSSGAAGHLTRQHFALELKALGREAGLDTARLSPHVLRHGFASHLLEGGADLRAVQQMLGHADISTTQIYTHVQAERLREVVETHHPLAKKS</sequence>
<evidence type="ECO:0000259" key="11">
    <source>
        <dbReference type="PROSITE" id="PS51900"/>
    </source>
</evidence>
<evidence type="ECO:0000256" key="4">
    <source>
        <dbReference type="ARBA" id="ARBA00022829"/>
    </source>
</evidence>
<evidence type="ECO:0000256" key="9">
    <source>
        <dbReference type="HAMAP-Rule" id="MF_01808"/>
    </source>
</evidence>
<dbReference type="Proteomes" id="UP000248795">
    <property type="component" value="Unassembled WGS sequence"/>
</dbReference>
<dbReference type="InterPro" id="IPR050090">
    <property type="entry name" value="Tyrosine_recombinase_XerCD"/>
</dbReference>
<feature type="domain" description="Core-binding (CB)" evidence="11">
    <location>
        <begin position="1"/>
        <end position="70"/>
    </location>
</feature>
<gene>
    <name evidence="9" type="primary">xerC</name>
    <name evidence="12" type="ORF">DK847_03680</name>
</gene>
<reference evidence="13" key="1">
    <citation type="submission" date="2018-06" db="EMBL/GenBank/DDBJ databases">
        <title>Aestuariibacter litoralis strain KCTC 52945T.</title>
        <authorList>
            <person name="Li X."/>
            <person name="Salam N."/>
            <person name="Li J.-L."/>
            <person name="Chen Y.-M."/>
            <person name="Yang Z.-W."/>
            <person name="Zhang L.-Y."/>
            <person name="Han M.-X."/>
            <person name="Xiao M."/>
            <person name="Li W.-J."/>
        </authorList>
    </citation>
    <scope>NUCLEOTIDE SEQUENCE [LARGE SCALE GENOMIC DNA]</scope>
    <source>
        <strain evidence="13">KCTC 52945</strain>
    </source>
</reference>
<proteinExistence type="inferred from homology"/>
<feature type="active site" evidence="9">
    <location>
        <position position="163"/>
    </location>
</feature>
<feature type="active site" evidence="9">
    <location>
        <position position="237"/>
    </location>
</feature>
<keyword evidence="4 9" id="KW-0159">Chromosome partition</keyword>
<feature type="active site" description="O-(3'-phospho-DNA)-tyrosine intermediate" evidence="9">
    <location>
        <position position="269"/>
    </location>
</feature>
<dbReference type="InterPro" id="IPR010998">
    <property type="entry name" value="Integrase_recombinase_N"/>
</dbReference>
<evidence type="ECO:0000256" key="2">
    <source>
        <dbReference type="ARBA" id="ARBA00022490"/>
    </source>
</evidence>
<dbReference type="GO" id="GO:0051301">
    <property type="term" value="P:cell division"/>
    <property type="evidence" value="ECO:0007669"/>
    <property type="project" value="UniProtKB-KW"/>
</dbReference>
<feature type="active site" evidence="9">
    <location>
        <position position="260"/>
    </location>
</feature>
<dbReference type="PANTHER" id="PTHR30349">
    <property type="entry name" value="PHAGE INTEGRASE-RELATED"/>
    <property type="match status" value="1"/>
</dbReference>
<dbReference type="InterPro" id="IPR023009">
    <property type="entry name" value="Tyrosine_recombinase_XerC/XerD"/>
</dbReference>
<name>A0A2W2AUN9_9HYPH</name>
<accession>A0A2W2AUN9</accession>
<comment type="similarity">
    <text evidence="9">Belongs to the 'phage' integrase family. XerC subfamily.</text>
</comment>
<keyword evidence="3 9" id="KW-0132">Cell division</keyword>
<comment type="subcellular location">
    <subcellularLocation>
        <location evidence="1 9">Cytoplasm</location>
    </subcellularLocation>
</comment>
<evidence type="ECO:0000256" key="6">
    <source>
        <dbReference type="ARBA" id="ARBA00023125"/>
    </source>
</evidence>
<dbReference type="SUPFAM" id="SSF56349">
    <property type="entry name" value="DNA breaking-rejoining enzymes"/>
    <property type="match status" value="1"/>
</dbReference>
<comment type="function">
    <text evidence="9">Site-specific tyrosine recombinase, which acts by catalyzing the cutting and rejoining of the recombining DNA molecules. The XerC-XerD complex is essential to convert dimers of the bacterial chromosome into monomers to permit their segregation at cell division. It also contributes to the segregational stability of plasmids.</text>
</comment>
<dbReference type="InterPro" id="IPR011010">
    <property type="entry name" value="DNA_brk_join_enz"/>
</dbReference>
<dbReference type="AlphaFoldDB" id="A0A2W2AUN9"/>
<keyword evidence="2 9" id="KW-0963">Cytoplasm</keyword>
<dbReference type="NCBIfam" id="NF001399">
    <property type="entry name" value="PRK00283.1"/>
    <property type="match status" value="1"/>
</dbReference>
<dbReference type="InterPro" id="IPR044068">
    <property type="entry name" value="CB"/>
</dbReference>
<feature type="active site" evidence="9">
    <location>
        <position position="139"/>
    </location>
</feature>
<comment type="subunit">
    <text evidence="9">Forms a cyclic heterotetrameric complex composed of two molecules of XerC and two molecules of XerD.</text>
</comment>
<dbReference type="GO" id="GO:0005737">
    <property type="term" value="C:cytoplasm"/>
    <property type="evidence" value="ECO:0007669"/>
    <property type="project" value="UniProtKB-SubCell"/>
</dbReference>
<evidence type="ECO:0000313" key="13">
    <source>
        <dbReference type="Proteomes" id="UP000248795"/>
    </source>
</evidence>
<dbReference type="GO" id="GO:0009037">
    <property type="term" value="F:tyrosine-based site-specific recombinase activity"/>
    <property type="evidence" value="ECO:0007669"/>
    <property type="project" value="UniProtKB-UniRule"/>
</dbReference>
<evidence type="ECO:0000256" key="8">
    <source>
        <dbReference type="ARBA" id="ARBA00023306"/>
    </source>
</evidence>
<keyword evidence="13" id="KW-1185">Reference proteome</keyword>
<feature type="active site" evidence="9">
    <location>
        <position position="234"/>
    </location>
</feature>
<evidence type="ECO:0000256" key="3">
    <source>
        <dbReference type="ARBA" id="ARBA00022618"/>
    </source>
</evidence>
<dbReference type="HAMAP" id="MF_01808">
    <property type="entry name" value="Recomb_XerC_XerD"/>
    <property type="match status" value="1"/>
</dbReference>
<comment type="caution">
    <text evidence="12">The sequence shown here is derived from an EMBL/GenBank/DDBJ whole genome shotgun (WGS) entry which is preliminary data.</text>
</comment>
<dbReference type="GO" id="GO:0003677">
    <property type="term" value="F:DNA binding"/>
    <property type="evidence" value="ECO:0007669"/>
    <property type="project" value="UniProtKB-UniRule"/>
</dbReference>
<evidence type="ECO:0000259" key="10">
    <source>
        <dbReference type="PROSITE" id="PS51898"/>
    </source>
</evidence>
<dbReference type="InterPro" id="IPR004107">
    <property type="entry name" value="Integrase_SAM-like_N"/>
</dbReference>
<protein>
    <recommendedName>
        <fullName evidence="9">Tyrosine recombinase XerC</fullName>
    </recommendedName>
</protein>
<dbReference type="PROSITE" id="PS51900">
    <property type="entry name" value="CB"/>
    <property type="match status" value="1"/>
</dbReference>
<keyword evidence="5 9" id="KW-0229">DNA integration</keyword>
<dbReference type="Gene3D" id="1.10.443.10">
    <property type="entry name" value="Intergrase catalytic core"/>
    <property type="match status" value="1"/>
</dbReference>
<organism evidence="12 13">
    <name type="scientific">Aestuariivirga litoralis</name>
    <dbReference type="NCBI Taxonomy" id="2650924"/>
    <lineage>
        <taxon>Bacteria</taxon>
        <taxon>Pseudomonadati</taxon>
        <taxon>Pseudomonadota</taxon>
        <taxon>Alphaproteobacteria</taxon>
        <taxon>Hyphomicrobiales</taxon>
        <taxon>Aestuariivirgaceae</taxon>
        <taxon>Aestuariivirga</taxon>
    </lineage>
</organism>
<dbReference type="Gene3D" id="1.10.150.130">
    <property type="match status" value="1"/>
</dbReference>
<dbReference type="Pfam" id="PF00589">
    <property type="entry name" value="Phage_integrase"/>
    <property type="match status" value="1"/>
</dbReference>
<keyword evidence="7 9" id="KW-0233">DNA recombination</keyword>
<evidence type="ECO:0000256" key="5">
    <source>
        <dbReference type="ARBA" id="ARBA00022908"/>
    </source>
</evidence>
<dbReference type="EMBL" id="QKVK01000001">
    <property type="protein sequence ID" value="PZF78901.1"/>
    <property type="molecule type" value="Genomic_DNA"/>
</dbReference>
<evidence type="ECO:0000256" key="1">
    <source>
        <dbReference type="ARBA" id="ARBA00004496"/>
    </source>
</evidence>
<evidence type="ECO:0000256" key="7">
    <source>
        <dbReference type="ARBA" id="ARBA00023172"/>
    </source>
</evidence>
<dbReference type="GO" id="GO:0006313">
    <property type="term" value="P:DNA transposition"/>
    <property type="evidence" value="ECO:0007669"/>
    <property type="project" value="UniProtKB-UniRule"/>
</dbReference>
<dbReference type="InterPro" id="IPR002104">
    <property type="entry name" value="Integrase_catalytic"/>
</dbReference>
<dbReference type="PROSITE" id="PS51898">
    <property type="entry name" value="TYR_RECOMBINASE"/>
    <property type="match status" value="1"/>
</dbReference>
<keyword evidence="6 9" id="KW-0238">DNA-binding</keyword>